<evidence type="ECO:0000256" key="1">
    <source>
        <dbReference type="SAM" id="MobiDB-lite"/>
    </source>
</evidence>
<evidence type="ECO:0000313" key="3">
    <source>
        <dbReference type="Proteomes" id="UP000638986"/>
    </source>
</evidence>
<evidence type="ECO:0008006" key="4">
    <source>
        <dbReference type="Google" id="ProtNLM"/>
    </source>
</evidence>
<gene>
    <name evidence="2" type="ORF">I5Q09_07685</name>
</gene>
<protein>
    <recommendedName>
        <fullName evidence="4">Curlin associated repeat-containing protein</fullName>
    </recommendedName>
</protein>
<proteinExistence type="predicted"/>
<dbReference type="EMBL" id="JADTXM010000004">
    <property type="protein sequence ID" value="MBH3438564.1"/>
    <property type="molecule type" value="Genomic_DNA"/>
</dbReference>
<name>A0ABS0MPA3_PSELU</name>
<organism evidence="2 3">
    <name type="scientific">Pseudomonas luteola</name>
    <dbReference type="NCBI Taxonomy" id="47886"/>
    <lineage>
        <taxon>Bacteria</taxon>
        <taxon>Pseudomonadati</taxon>
        <taxon>Pseudomonadota</taxon>
        <taxon>Gammaproteobacteria</taxon>
        <taxon>Pseudomonadales</taxon>
        <taxon>Pseudomonadaceae</taxon>
        <taxon>Pseudomonas</taxon>
    </lineage>
</organism>
<dbReference type="RefSeq" id="WP_197871819.1">
    <property type="nucleotide sequence ID" value="NZ_JADTXM010000004.1"/>
</dbReference>
<sequence length="205" mass="22592">MHCLSDYSARPTERTRGTIDIDQRGESHLVEIYQDTRGWSTVAVTQRGSVNEVRIDQGSNNAGRVTSYQEGTHNLHDFRLENMSGTPSLSARTLGNGNTMRVVQGEDAQYFMDADLVQNGDNNLIDLQQQWRRQEAEVNQQGNGNIVQVQQSGLGPIEGELSGSLMQASQTGNDNILNVQQGNDGNTLVSSQNGDRNTLDVQQWG</sequence>
<accession>A0ABS0MPA3</accession>
<dbReference type="Proteomes" id="UP000638986">
    <property type="component" value="Unassembled WGS sequence"/>
</dbReference>
<reference evidence="2 3" key="1">
    <citation type="submission" date="2020-11" db="EMBL/GenBank/DDBJ databases">
        <title>Enhanced detection system for hospital associated transmission using whole genome sequencing surveillance.</title>
        <authorList>
            <person name="Harrison L.H."/>
            <person name="Van Tyne D."/>
            <person name="Marsh J.W."/>
            <person name="Griffith M.P."/>
            <person name="Snyder D.J."/>
            <person name="Cooper V.S."/>
            <person name="Mustapha M."/>
        </authorList>
    </citation>
    <scope>NUCLEOTIDE SEQUENCE [LARGE SCALE GENOMIC DNA]</scope>
    <source>
        <strain evidence="2 3">PSB00013</strain>
    </source>
</reference>
<comment type="caution">
    <text evidence="2">The sequence shown here is derived from an EMBL/GenBank/DDBJ whole genome shotgun (WGS) entry which is preliminary data.</text>
</comment>
<evidence type="ECO:0000313" key="2">
    <source>
        <dbReference type="EMBL" id="MBH3438564.1"/>
    </source>
</evidence>
<feature type="region of interest" description="Disordered" evidence="1">
    <location>
        <begin position="182"/>
        <end position="205"/>
    </location>
</feature>